<evidence type="ECO:0000256" key="1">
    <source>
        <dbReference type="SAM" id="MobiDB-lite"/>
    </source>
</evidence>
<feature type="compositionally biased region" description="Basic and acidic residues" evidence="1">
    <location>
        <begin position="289"/>
        <end position="300"/>
    </location>
</feature>
<dbReference type="Proteomes" id="UP001265746">
    <property type="component" value="Unassembled WGS sequence"/>
</dbReference>
<name>A0AAD9S397_PHOAM</name>
<dbReference type="AlphaFoldDB" id="A0AAD9S397"/>
<proteinExistence type="predicted"/>
<feature type="region of interest" description="Disordered" evidence="1">
    <location>
        <begin position="401"/>
        <end position="424"/>
    </location>
</feature>
<feature type="region of interest" description="Disordered" evidence="1">
    <location>
        <begin position="687"/>
        <end position="707"/>
    </location>
</feature>
<protein>
    <submittedName>
        <fullName evidence="2">Uncharacterized protein</fullName>
    </submittedName>
</protein>
<dbReference type="EMBL" id="JAUJFL010000008">
    <property type="protein sequence ID" value="KAK2598211.1"/>
    <property type="molecule type" value="Genomic_DNA"/>
</dbReference>
<sequence>MAPSPEETDLQAHKLDGKHNYIRFRRHFDRVLKKKDLWQLANGKVKITDEPQMDDYNVVIKTENGAVVTDSALTVAKFNVAYEKWKKSRAQLKELREILFDSISVAITIELEDYKDGILMDDPLKALTYIAKMYGTSHERARQQLLEEVDQLKLWKCSSMLQYINKHRELKSDLIKAGHSGYTDGVMITNILNGLGRDYSDFREQWDWVRAANMDDAPNMSFLQERLLIKEENLNKNKTNKDGKKGNRQSGNQRGRASNDKTCTWPECGMKGHNADECWKHNPNLKPQWAKDRDAKRNDKNSSSNNKDSPKESPGDNSDNKSSKPKKLAAAVMVDQKKLKQHMQTAAAQTARIAVFDHSDFTDTIKRTVTYQANNPFAILDTPLGASHTHQGMEQDLKAGEEPFDHSQPMHHHHPASTSKKDLPNNIANMESTGMDGVFYHFAAVDTVTHTTHMYLSTKDIVVPPTLSRDDGTNEQLAIFKCAAKGLILHKQPLVFIYTTQPDPVEWKIPQTALLRTAQKYVKDKIKNKELVLRPRLTKTIYGTHDQNEHFQALLAKSGIKIHLDDVIITPDIVNEQALTDGTELNTFLKAVDELQNTTILSTFAINKVYTTLDNDEHEVVHIYTCLTAALNDEWGPYDKITIKTLLPNTATWPASDKYLYKRAKEEIIEALSKSYPKVELKAIVASGSDDDNGKPLEAPGAKNISK</sequence>
<comment type="caution">
    <text evidence="2">The sequence shown here is derived from an EMBL/GenBank/DDBJ whole genome shotgun (WGS) entry which is preliminary data.</text>
</comment>
<accession>A0AAD9S397</accession>
<keyword evidence="3" id="KW-1185">Reference proteome</keyword>
<feature type="compositionally biased region" description="Basic and acidic residues" evidence="1">
    <location>
        <begin position="233"/>
        <end position="245"/>
    </location>
</feature>
<organism evidence="2 3">
    <name type="scientific">Phomopsis amygdali</name>
    <name type="common">Fusicoccum amygdali</name>
    <dbReference type="NCBI Taxonomy" id="1214568"/>
    <lineage>
        <taxon>Eukaryota</taxon>
        <taxon>Fungi</taxon>
        <taxon>Dikarya</taxon>
        <taxon>Ascomycota</taxon>
        <taxon>Pezizomycotina</taxon>
        <taxon>Sordariomycetes</taxon>
        <taxon>Sordariomycetidae</taxon>
        <taxon>Diaporthales</taxon>
        <taxon>Diaporthaceae</taxon>
        <taxon>Diaporthe</taxon>
    </lineage>
</organism>
<feature type="compositionally biased region" description="Polar residues" evidence="1">
    <location>
        <begin position="248"/>
        <end position="262"/>
    </location>
</feature>
<feature type="compositionally biased region" description="Basic and acidic residues" evidence="1">
    <location>
        <begin position="308"/>
        <end position="322"/>
    </location>
</feature>
<reference evidence="2" key="1">
    <citation type="submission" date="2023-06" db="EMBL/GenBank/DDBJ databases">
        <authorList>
            <person name="Noh H."/>
        </authorList>
    </citation>
    <scope>NUCLEOTIDE SEQUENCE</scope>
    <source>
        <strain evidence="2">DUCC20226</strain>
    </source>
</reference>
<feature type="region of interest" description="Disordered" evidence="1">
    <location>
        <begin position="233"/>
        <end position="328"/>
    </location>
</feature>
<evidence type="ECO:0000313" key="2">
    <source>
        <dbReference type="EMBL" id="KAK2598211.1"/>
    </source>
</evidence>
<gene>
    <name evidence="2" type="ORF">N8I77_011637</name>
</gene>
<evidence type="ECO:0000313" key="3">
    <source>
        <dbReference type="Proteomes" id="UP001265746"/>
    </source>
</evidence>